<sequence>MDGGHGNTNANASGGVPADARDRVLLSIISVDHASINSNLLLNDFGKNSTFGPMTLIPLPHYSLDFQFNQI</sequence>
<organism evidence="1 2">
    <name type="scientific">Cuscuta epithymum</name>
    <dbReference type="NCBI Taxonomy" id="186058"/>
    <lineage>
        <taxon>Eukaryota</taxon>
        <taxon>Viridiplantae</taxon>
        <taxon>Streptophyta</taxon>
        <taxon>Embryophyta</taxon>
        <taxon>Tracheophyta</taxon>
        <taxon>Spermatophyta</taxon>
        <taxon>Magnoliopsida</taxon>
        <taxon>eudicotyledons</taxon>
        <taxon>Gunneridae</taxon>
        <taxon>Pentapetalae</taxon>
        <taxon>asterids</taxon>
        <taxon>lamiids</taxon>
        <taxon>Solanales</taxon>
        <taxon>Convolvulaceae</taxon>
        <taxon>Cuscuteae</taxon>
        <taxon>Cuscuta</taxon>
        <taxon>Cuscuta subgen. Cuscuta</taxon>
    </lineage>
</organism>
<protein>
    <submittedName>
        <fullName evidence="1">Uncharacterized protein</fullName>
    </submittedName>
</protein>
<evidence type="ECO:0000313" key="1">
    <source>
        <dbReference type="EMBL" id="CAH9091279.1"/>
    </source>
</evidence>
<name>A0AAV0D2H5_9ASTE</name>
<dbReference type="AlphaFoldDB" id="A0AAV0D2H5"/>
<dbReference type="Proteomes" id="UP001152523">
    <property type="component" value="Unassembled WGS sequence"/>
</dbReference>
<reference evidence="1" key="1">
    <citation type="submission" date="2022-07" db="EMBL/GenBank/DDBJ databases">
        <authorList>
            <person name="Macas J."/>
            <person name="Novak P."/>
            <person name="Neumann P."/>
        </authorList>
    </citation>
    <scope>NUCLEOTIDE SEQUENCE</scope>
</reference>
<dbReference type="EMBL" id="CAMAPF010000068">
    <property type="protein sequence ID" value="CAH9091279.1"/>
    <property type="molecule type" value="Genomic_DNA"/>
</dbReference>
<proteinExistence type="predicted"/>
<keyword evidence="2" id="KW-1185">Reference proteome</keyword>
<evidence type="ECO:0000313" key="2">
    <source>
        <dbReference type="Proteomes" id="UP001152523"/>
    </source>
</evidence>
<gene>
    <name evidence="1" type="ORF">CEPIT_LOCUS11678</name>
</gene>
<accession>A0AAV0D2H5</accession>
<comment type="caution">
    <text evidence="1">The sequence shown here is derived from an EMBL/GenBank/DDBJ whole genome shotgun (WGS) entry which is preliminary data.</text>
</comment>